<protein>
    <recommendedName>
        <fullName evidence="2">Solute-binding protein family 3/N-terminal domain-containing protein</fullName>
    </recommendedName>
</protein>
<evidence type="ECO:0000313" key="4">
    <source>
        <dbReference type="Proteomes" id="UP001055025"/>
    </source>
</evidence>
<accession>A0AAV5B1V7</accession>
<feature type="domain" description="Solute-binding protein family 3/N-terminal" evidence="2">
    <location>
        <begin position="70"/>
        <end position="293"/>
    </location>
</feature>
<dbReference type="InterPro" id="IPR001638">
    <property type="entry name" value="Solute-binding_3/MltF_N"/>
</dbReference>
<name>A0AAV5B1V7_9ACTN</name>
<dbReference type="PROSITE" id="PS51318">
    <property type="entry name" value="TAT"/>
    <property type="match status" value="1"/>
</dbReference>
<dbReference type="PANTHER" id="PTHR35936:SF17">
    <property type="entry name" value="ARGININE-BINDING EXTRACELLULAR PROTEIN ARTP"/>
    <property type="match status" value="1"/>
</dbReference>
<dbReference type="InterPro" id="IPR006311">
    <property type="entry name" value="TAT_signal"/>
</dbReference>
<dbReference type="AlphaFoldDB" id="A0AAV5B1V7"/>
<dbReference type="SMART" id="SM00062">
    <property type="entry name" value="PBPb"/>
    <property type="match status" value="1"/>
</dbReference>
<reference evidence="3" key="1">
    <citation type="journal article" date="2022" name="Int. J. Syst. Evol. Microbiol.">
        <title>Granulimonas faecalis gen. nov., sp. nov., and Leptogranulimonas caecicola gen. nov., sp. nov., novel lactate-producing Atopobiaceae bacteria isolated from mouse intestines, and an emended description of the family Atopobiaceae.</title>
        <authorList>
            <person name="Morinaga K."/>
            <person name="Kusada H."/>
            <person name="Sakamoto S."/>
            <person name="Murakami T."/>
            <person name="Toyoda A."/>
            <person name="Mori H."/>
            <person name="Meng X.Y."/>
            <person name="Takashino M."/>
            <person name="Murotomi K."/>
            <person name="Tamaki H."/>
        </authorList>
    </citation>
    <scope>NUCLEOTIDE SEQUENCE</scope>
    <source>
        <strain evidence="3">OPF53</strain>
    </source>
</reference>
<dbReference type="EMBL" id="BQKC01000001">
    <property type="protein sequence ID" value="GJM55127.1"/>
    <property type="molecule type" value="Genomic_DNA"/>
</dbReference>
<organism evidence="3 4">
    <name type="scientific">Granulimonas faecalis</name>
    <dbReference type="NCBI Taxonomy" id="2894155"/>
    <lineage>
        <taxon>Bacteria</taxon>
        <taxon>Bacillati</taxon>
        <taxon>Actinomycetota</taxon>
        <taxon>Coriobacteriia</taxon>
        <taxon>Coriobacteriales</taxon>
        <taxon>Kribbibacteriaceae</taxon>
        <taxon>Granulimonas</taxon>
    </lineage>
</organism>
<dbReference type="RefSeq" id="WP_135977648.1">
    <property type="nucleotide sequence ID" value="NZ_BQKC01000001.1"/>
</dbReference>
<keyword evidence="4" id="KW-1185">Reference proteome</keyword>
<evidence type="ECO:0000259" key="2">
    <source>
        <dbReference type="SMART" id="SM00062"/>
    </source>
</evidence>
<dbReference type="Proteomes" id="UP001055025">
    <property type="component" value="Unassembled WGS sequence"/>
</dbReference>
<evidence type="ECO:0000256" key="1">
    <source>
        <dbReference type="ARBA" id="ARBA00022729"/>
    </source>
</evidence>
<dbReference type="PANTHER" id="PTHR35936">
    <property type="entry name" value="MEMBRANE-BOUND LYTIC MUREIN TRANSGLYCOSYLASE F"/>
    <property type="match status" value="1"/>
</dbReference>
<sequence length="303" mass="32437">MTQTGRPLGGLPLLERPMGRRAFLRSCIVGAAALVGTASLAGCSGIEGFLEPPAVSQASYRVGIDCAHPAYEMLVDPSVDRSLPLENRDYNVSGFDAFFLSRVSEGLGCRPRMVDVDHADLADYLKRGYIDVAVSSVFNGSRDTGITFSDPYAAVDLAVVCRADSRFAGATSLEALEGARMAARSDTDLDRAISQVPGAVHVPPYGSRTYPCLKVVSGEIDATVVDRRGFEQCAGVFPELVVAPIPPAQCPRADEGSLRIAVRHDDTAFLDSLNRVIAGITDEDASQMWRDAKEVSPRTLLEV</sequence>
<dbReference type="Pfam" id="PF00497">
    <property type="entry name" value="SBP_bac_3"/>
    <property type="match status" value="1"/>
</dbReference>
<keyword evidence="1" id="KW-0732">Signal</keyword>
<dbReference type="Gene3D" id="3.40.190.10">
    <property type="entry name" value="Periplasmic binding protein-like II"/>
    <property type="match status" value="2"/>
</dbReference>
<comment type="caution">
    <text evidence="3">The sequence shown here is derived from an EMBL/GenBank/DDBJ whole genome shotgun (WGS) entry which is preliminary data.</text>
</comment>
<evidence type="ECO:0000313" key="3">
    <source>
        <dbReference type="EMBL" id="GJM55127.1"/>
    </source>
</evidence>
<proteinExistence type="predicted"/>
<gene>
    <name evidence="3" type="ORF">ATOP_07820</name>
</gene>
<dbReference type="SUPFAM" id="SSF53850">
    <property type="entry name" value="Periplasmic binding protein-like II"/>
    <property type="match status" value="1"/>
</dbReference>